<dbReference type="PANTHER" id="PTHR45735">
    <property type="entry name" value="CLEAVAGE STIMULATION FACTOR SUBUNIT 2"/>
    <property type="match status" value="1"/>
</dbReference>
<sequence length="259" mass="26805">MAAAAATHLQPPLPSESMDGGAMSLAAAAANCRCSRVVYVGNIAFHASEKEVRDACELIGPVCSLRLAADPGTGKRRGYAFVEYPDDETARSACRNLHGHALRGRELRVGLAGRAGRRGSGAGARGEHEPVGLEDAVHAASLVAGTPPPDSVTMFLAARSARELREIVGLLEGHGPDALRLLQEQVPGLAATVELARHLINMAAADFAAEAARNKKRAGVEGSGSDDGDHGAKLRKVDLKEGGGFKDNVAVSAAGVMCF</sequence>
<evidence type="ECO:0000313" key="3">
    <source>
        <dbReference type="EMBL" id="CAD6209458.1"/>
    </source>
</evidence>
<dbReference type="InterPro" id="IPR035979">
    <property type="entry name" value="RBD_domain_sf"/>
</dbReference>
<evidence type="ECO:0000313" key="4">
    <source>
        <dbReference type="Proteomes" id="UP000604825"/>
    </source>
</evidence>
<dbReference type="SMART" id="SM00360">
    <property type="entry name" value="RRM"/>
    <property type="match status" value="1"/>
</dbReference>
<dbReference type="GO" id="GO:0005847">
    <property type="term" value="C:mRNA cleavage and polyadenylation specificity factor complex"/>
    <property type="evidence" value="ECO:0007669"/>
    <property type="project" value="TreeGrafter"/>
</dbReference>
<comment type="caution">
    <text evidence="3">The sequence shown here is derived from an EMBL/GenBank/DDBJ whole genome shotgun (WGS) entry which is preliminary data.</text>
</comment>
<dbReference type="Pfam" id="PF00076">
    <property type="entry name" value="RRM_1"/>
    <property type="match status" value="1"/>
</dbReference>
<proteinExistence type="predicted"/>
<organism evidence="3 4">
    <name type="scientific">Miscanthus lutarioriparius</name>
    <dbReference type="NCBI Taxonomy" id="422564"/>
    <lineage>
        <taxon>Eukaryota</taxon>
        <taxon>Viridiplantae</taxon>
        <taxon>Streptophyta</taxon>
        <taxon>Embryophyta</taxon>
        <taxon>Tracheophyta</taxon>
        <taxon>Spermatophyta</taxon>
        <taxon>Magnoliopsida</taxon>
        <taxon>Liliopsida</taxon>
        <taxon>Poales</taxon>
        <taxon>Poaceae</taxon>
        <taxon>PACMAD clade</taxon>
        <taxon>Panicoideae</taxon>
        <taxon>Andropogonodae</taxon>
        <taxon>Andropogoneae</taxon>
        <taxon>Saccharinae</taxon>
        <taxon>Miscanthus</taxon>
    </lineage>
</organism>
<keyword evidence="1" id="KW-0694">RNA-binding</keyword>
<dbReference type="AlphaFoldDB" id="A0A811MP99"/>
<dbReference type="Gene3D" id="3.30.70.330">
    <property type="match status" value="1"/>
</dbReference>
<dbReference type="PROSITE" id="PS50102">
    <property type="entry name" value="RRM"/>
    <property type="match status" value="1"/>
</dbReference>
<dbReference type="PANTHER" id="PTHR45735:SF4">
    <property type="entry name" value="RRM DOMAIN-CONTAINING PROTEIN"/>
    <property type="match status" value="1"/>
</dbReference>
<evidence type="ECO:0000259" key="2">
    <source>
        <dbReference type="PROSITE" id="PS50102"/>
    </source>
</evidence>
<dbReference type="EMBL" id="CAJGYO010000002">
    <property type="protein sequence ID" value="CAD6209458.1"/>
    <property type="molecule type" value="Genomic_DNA"/>
</dbReference>
<protein>
    <recommendedName>
        <fullName evidence="2">RRM domain-containing protein</fullName>
    </recommendedName>
</protein>
<accession>A0A811MP99</accession>
<evidence type="ECO:0000256" key="1">
    <source>
        <dbReference type="PROSITE-ProRule" id="PRU00176"/>
    </source>
</evidence>
<dbReference type="FunFam" id="3.30.70.330:FF:001304">
    <property type="entry name" value="Os06g0248200 protein"/>
    <property type="match status" value="1"/>
</dbReference>
<name>A0A811MP99_9POAL</name>
<reference evidence="3" key="1">
    <citation type="submission" date="2020-10" db="EMBL/GenBank/DDBJ databases">
        <authorList>
            <person name="Han B."/>
            <person name="Lu T."/>
            <person name="Zhao Q."/>
            <person name="Huang X."/>
            <person name="Zhao Y."/>
        </authorList>
    </citation>
    <scope>NUCLEOTIDE SEQUENCE</scope>
</reference>
<gene>
    <name evidence="3" type="ORF">NCGR_LOCUS5663</name>
</gene>
<feature type="domain" description="RRM" evidence="2">
    <location>
        <begin position="36"/>
        <end position="114"/>
    </location>
</feature>
<dbReference type="OrthoDB" id="272703at2759"/>
<dbReference type="GO" id="GO:0003729">
    <property type="term" value="F:mRNA binding"/>
    <property type="evidence" value="ECO:0007669"/>
    <property type="project" value="TreeGrafter"/>
</dbReference>
<dbReference type="InterPro" id="IPR000504">
    <property type="entry name" value="RRM_dom"/>
</dbReference>
<keyword evidence="4" id="KW-1185">Reference proteome</keyword>
<dbReference type="SUPFAM" id="SSF54928">
    <property type="entry name" value="RNA-binding domain, RBD"/>
    <property type="match status" value="1"/>
</dbReference>
<dbReference type="InterPro" id="IPR012677">
    <property type="entry name" value="Nucleotide-bd_a/b_plait_sf"/>
</dbReference>
<dbReference type="Proteomes" id="UP000604825">
    <property type="component" value="Unassembled WGS sequence"/>
</dbReference>